<dbReference type="AlphaFoldDB" id="A0A699PYX8"/>
<feature type="domain" description="Retrotransposon gag" evidence="1">
    <location>
        <begin position="81"/>
        <end position="171"/>
    </location>
</feature>
<dbReference type="Pfam" id="PF03732">
    <property type="entry name" value="Retrotrans_gag"/>
    <property type="match status" value="1"/>
</dbReference>
<evidence type="ECO:0000259" key="1">
    <source>
        <dbReference type="Pfam" id="PF03732"/>
    </source>
</evidence>
<feature type="non-terminal residue" evidence="2">
    <location>
        <position position="224"/>
    </location>
</feature>
<proteinExistence type="predicted"/>
<dbReference type="InterPro" id="IPR005162">
    <property type="entry name" value="Retrotrans_gag_dom"/>
</dbReference>
<name>A0A699PYX8_TANCI</name>
<protein>
    <submittedName>
        <fullName evidence="2">Zinc finger, CCHC-type, retrotransposon Gag domain protein</fullName>
    </submittedName>
</protein>
<reference evidence="2" key="1">
    <citation type="journal article" date="2019" name="Sci. Rep.">
        <title>Draft genome of Tanacetum cinerariifolium, the natural source of mosquito coil.</title>
        <authorList>
            <person name="Yamashiro T."/>
            <person name="Shiraishi A."/>
            <person name="Satake H."/>
            <person name="Nakayama K."/>
        </authorList>
    </citation>
    <scope>NUCLEOTIDE SEQUENCE</scope>
</reference>
<organism evidence="2">
    <name type="scientific">Tanacetum cinerariifolium</name>
    <name type="common">Dalmatian daisy</name>
    <name type="synonym">Chrysanthemum cinerariifolium</name>
    <dbReference type="NCBI Taxonomy" id="118510"/>
    <lineage>
        <taxon>Eukaryota</taxon>
        <taxon>Viridiplantae</taxon>
        <taxon>Streptophyta</taxon>
        <taxon>Embryophyta</taxon>
        <taxon>Tracheophyta</taxon>
        <taxon>Spermatophyta</taxon>
        <taxon>Magnoliopsida</taxon>
        <taxon>eudicotyledons</taxon>
        <taxon>Gunneridae</taxon>
        <taxon>Pentapetalae</taxon>
        <taxon>asterids</taxon>
        <taxon>campanulids</taxon>
        <taxon>Asterales</taxon>
        <taxon>Asteraceae</taxon>
        <taxon>Asteroideae</taxon>
        <taxon>Anthemideae</taxon>
        <taxon>Anthemidinae</taxon>
        <taxon>Tanacetum</taxon>
    </lineage>
</organism>
<sequence length="224" mass="25545">MTPSLIIRAGCYQVMVNTRQSTPEFSSSTFDKAVQRAVNALLPGLTAQITNELRHNGAGGNSDQPPKLFEALGCADEFKARLASYKFEGDALTCWKDFKQAKGGEAYVATLSWKDFQEIFFLQYFPMSEQQKYERDYLTICQREDELTGEFMKRFLKLAGFVRNKAGPLEEQAKHFKWALYDWILDGIVNTEFTDVARVANAGRNIELLRERVGSKNKRNREGD</sequence>
<gene>
    <name evidence="2" type="ORF">Tci_827949</name>
</gene>
<dbReference type="EMBL" id="BKCJ010967442">
    <property type="protein sequence ID" value="GFC55979.1"/>
    <property type="molecule type" value="Genomic_DNA"/>
</dbReference>
<evidence type="ECO:0000313" key="2">
    <source>
        <dbReference type="EMBL" id="GFC55979.1"/>
    </source>
</evidence>
<comment type="caution">
    <text evidence="2">The sequence shown here is derived from an EMBL/GenBank/DDBJ whole genome shotgun (WGS) entry which is preliminary data.</text>
</comment>
<accession>A0A699PYX8</accession>